<dbReference type="Proteomes" id="UP001215503">
    <property type="component" value="Unassembled WGS sequence"/>
</dbReference>
<accession>A0ABT5YNU2</accession>
<evidence type="ECO:0000256" key="3">
    <source>
        <dbReference type="ARBA" id="ARBA00038502"/>
    </source>
</evidence>
<dbReference type="InterPro" id="IPR016181">
    <property type="entry name" value="Acyl_CoA_acyltransferase"/>
</dbReference>
<feature type="domain" description="N-acetyltransferase" evidence="4">
    <location>
        <begin position="19"/>
        <end position="189"/>
    </location>
</feature>
<comment type="caution">
    <text evidence="5">The sequence shown here is derived from an EMBL/GenBank/DDBJ whole genome shotgun (WGS) entry which is preliminary data.</text>
</comment>
<reference evidence="5 6" key="1">
    <citation type="submission" date="2023-03" db="EMBL/GenBank/DDBJ databases">
        <title>Fodinicurvata sp. CAU 1616 isolated from sea sendiment.</title>
        <authorList>
            <person name="Kim W."/>
        </authorList>
    </citation>
    <scope>NUCLEOTIDE SEQUENCE [LARGE SCALE GENOMIC DNA]</scope>
    <source>
        <strain evidence="5 6">CAU 1616</strain>
    </source>
</reference>
<organism evidence="5 6">
    <name type="scientific">Aquibaculum arenosum</name>
    <dbReference type="NCBI Taxonomy" id="3032591"/>
    <lineage>
        <taxon>Bacteria</taxon>
        <taxon>Pseudomonadati</taxon>
        <taxon>Pseudomonadota</taxon>
        <taxon>Alphaproteobacteria</taxon>
        <taxon>Rhodospirillales</taxon>
        <taxon>Rhodovibrionaceae</taxon>
        <taxon>Aquibaculum</taxon>
    </lineage>
</organism>
<sequence length="201" mass="23000">MRPLLLGGAAGPILTHKRVLLRPPQARDYDAWASLRERSRAFLEPWEPTWPADALSRRAWRWRLRHYERDQREGWGYTLFILRRDDRELLGGITLGNLRRGVAQTGSLGYWMGEPHAGRGYMSEALFALLDFAFGPLGLHRAEAACLPHNAASRALLLKLGFREEGMARGYLRIAGRWQDHVLYGLLAEEFAARRRRLLGA</sequence>
<evidence type="ECO:0000313" key="5">
    <source>
        <dbReference type="EMBL" id="MDF2096498.1"/>
    </source>
</evidence>
<evidence type="ECO:0000313" key="6">
    <source>
        <dbReference type="Proteomes" id="UP001215503"/>
    </source>
</evidence>
<keyword evidence="6" id="KW-1185">Reference proteome</keyword>
<keyword evidence="1" id="KW-0808">Transferase</keyword>
<dbReference type="InterPro" id="IPR000182">
    <property type="entry name" value="GNAT_dom"/>
</dbReference>
<dbReference type="EMBL" id="JARHUD010000006">
    <property type="protein sequence ID" value="MDF2096498.1"/>
    <property type="molecule type" value="Genomic_DNA"/>
</dbReference>
<keyword evidence="2" id="KW-0012">Acyltransferase</keyword>
<dbReference type="PANTHER" id="PTHR43792">
    <property type="entry name" value="GNAT FAMILY, PUTATIVE (AFU_ORTHOLOGUE AFUA_3G00765)-RELATED-RELATED"/>
    <property type="match status" value="1"/>
</dbReference>
<evidence type="ECO:0000259" key="4">
    <source>
        <dbReference type="PROSITE" id="PS51186"/>
    </source>
</evidence>
<name>A0ABT5YNU2_9PROT</name>
<dbReference type="SUPFAM" id="SSF55729">
    <property type="entry name" value="Acyl-CoA N-acyltransferases (Nat)"/>
    <property type="match status" value="1"/>
</dbReference>
<dbReference type="PANTHER" id="PTHR43792:SF8">
    <property type="entry name" value="[RIBOSOMAL PROTEIN US5]-ALANINE N-ACETYLTRANSFERASE"/>
    <property type="match status" value="1"/>
</dbReference>
<protein>
    <submittedName>
        <fullName evidence="5">GNAT family protein</fullName>
    </submittedName>
</protein>
<proteinExistence type="inferred from homology"/>
<dbReference type="Gene3D" id="3.40.630.30">
    <property type="match status" value="1"/>
</dbReference>
<evidence type="ECO:0000256" key="1">
    <source>
        <dbReference type="ARBA" id="ARBA00022679"/>
    </source>
</evidence>
<evidence type="ECO:0000256" key="2">
    <source>
        <dbReference type="ARBA" id="ARBA00023315"/>
    </source>
</evidence>
<gene>
    <name evidence="5" type="ORF">P2G67_10965</name>
</gene>
<dbReference type="InterPro" id="IPR051531">
    <property type="entry name" value="N-acetyltransferase"/>
</dbReference>
<dbReference type="Pfam" id="PF13302">
    <property type="entry name" value="Acetyltransf_3"/>
    <property type="match status" value="1"/>
</dbReference>
<comment type="similarity">
    <text evidence="3">Belongs to the acetyltransferase family. RimJ subfamily.</text>
</comment>
<dbReference type="PROSITE" id="PS51186">
    <property type="entry name" value="GNAT"/>
    <property type="match status" value="1"/>
</dbReference>